<keyword evidence="3" id="KW-0547">Nucleotide-binding</keyword>
<dbReference type="Gene3D" id="3.30.200.20">
    <property type="entry name" value="Phosphorylase Kinase, domain 1"/>
    <property type="match status" value="1"/>
</dbReference>
<name>A0A6A7BYT1_9PEZI</name>
<protein>
    <recommendedName>
        <fullName evidence="8">Protein kinase domain-containing protein</fullName>
    </recommendedName>
</protein>
<keyword evidence="5" id="KW-0067">ATP-binding</keyword>
<dbReference type="GO" id="GO:0005524">
    <property type="term" value="F:ATP binding"/>
    <property type="evidence" value="ECO:0007669"/>
    <property type="project" value="UniProtKB-KW"/>
</dbReference>
<keyword evidence="1" id="KW-0723">Serine/threonine-protein kinase</keyword>
<evidence type="ECO:0000256" key="3">
    <source>
        <dbReference type="ARBA" id="ARBA00022741"/>
    </source>
</evidence>
<keyword evidence="7" id="KW-1185">Reference proteome</keyword>
<organism evidence="6 7">
    <name type="scientific">Piedraia hortae CBS 480.64</name>
    <dbReference type="NCBI Taxonomy" id="1314780"/>
    <lineage>
        <taxon>Eukaryota</taxon>
        <taxon>Fungi</taxon>
        <taxon>Dikarya</taxon>
        <taxon>Ascomycota</taxon>
        <taxon>Pezizomycotina</taxon>
        <taxon>Dothideomycetes</taxon>
        <taxon>Dothideomycetidae</taxon>
        <taxon>Capnodiales</taxon>
        <taxon>Piedraiaceae</taxon>
        <taxon>Piedraia</taxon>
    </lineage>
</organism>
<dbReference type="Proteomes" id="UP000799421">
    <property type="component" value="Unassembled WGS sequence"/>
</dbReference>
<sequence length="357" mass="42133">MGLKVEWKLVPDDVRLEEETRPDYDPEQWYPVCVGAMLGTRYQSFVWLCRDSLYGQFENVMSELKMERELSASEKIRVKSIPGKETLSTVLNQFDIIHRDKFHRCLVFHPLGLDLITQELFYERAIVEVLRGVDAMHPAALYPDNDRLATSDSDEFAFIARKQFWNPLPRKFLKDRIMCSTSHYIFPHGIPLRFYGDLTNRRFRAPEIILGMEWDYKVGMWSMGEMVLSLFGFSPYDFRESDKEHWSDKKHLHRWNHIFGPPPKAMRLFRWNVLNTNISTGVWIATAKVWCLESKEFMGQRVKGCNKILFINMMRKIIRWLPEGRLDEAELMSDDFLSRRKCEGVEIKPIQFAGFVV</sequence>
<evidence type="ECO:0000256" key="5">
    <source>
        <dbReference type="ARBA" id="ARBA00022840"/>
    </source>
</evidence>
<dbReference type="InterPro" id="IPR051175">
    <property type="entry name" value="CLK_kinases"/>
</dbReference>
<keyword evidence="2" id="KW-0808">Transferase</keyword>
<dbReference type="OrthoDB" id="5979581at2759"/>
<keyword evidence="4" id="KW-0418">Kinase</keyword>
<dbReference type="PANTHER" id="PTHR45646">
    <property type="entry name" value="SERINE/THREONINE-PROTEIN KINASE DOA-RELATED"/>
    <property type="match status" value="1"/>
</dbReference>
<evidence type="ECO:0000313" key="7">
    <source>
        <dbReference type="Proteomes" id="UP000799421"/>
    </source>
</evidence>
<dbReference type="GO" id="GO:0004674">
    <property type="term" value="F:protein serine/threonine kinase activity"/>
    <property type="evidence" value="ECO:0007669"/>
    <property type="project" value="UniProtKB-KW"/>
</dbReference>
<dbReference type="InterPro" id="IPR011009">
    <property type="entry name" value="Kinase-like_dom_sf"/>
</dbReference>
<dbReference type="Gene3D" id="1.10.510.10">
    <property type="entry name" value="Transferase(Phosphotransferase) domain 1"/>
    <property type="match status" value="1"/>
</dbReference>
<dbReference type="AlphaFoldDB" id="A0A6A7BYT1"/>
<dbReference type="SUPFAM" id="SSF56112">
    <property type="entry name" value="Protein kinase-like (PK-like)"/>
    <property type="match status" value="2"/>
</dbReference>
<evidence type="ECO:0000256" key="2">
    <source>
        <dbReference type="ARBA" id="ARBA00022679"/>
    </source>
</evidence>
<evidence type="ECO:0008006" key="8">
    <source>
        <dbReference type="Google" id="ProtNLM"/>
    </source>
</evidence>
<evidence type="ECO:0000256" key="4">
    <source>
        <dbReference type="ARBA" id="ARBA00022777"/>
    </source>
</evidence>
<dbReference type="GO" id="GO:0005634">
    <property type="term" value="C:nucleus"/>
    <property type="evidence" value="ECO:0007669"/>
    <property type="project" value="TreeGrafter"/>
</dbReference>
<evidence type="ECO:0000313" key="6">
    <source>
        <dbReference type="EMBL" id="KAF2859855.1"/>
    </source>
</evidence>
<proteinExistence type="predicted"/>
<dbReference type="PANTHER" id="PTHR45646:SF11">
    <property type="entry name" value="SERINE_THREONINE-PROTEIN KINASE DOA"/>
    <property type="match status" value="1"/>
</dbReference>
<reference evidence="6" key="1">
    <citation type="journal article" date="2020" name="Stud. Mycol.">
        <title>101 Dothideomycetes genomes: a test case for predicting lifestyles and emergence of pathogens.</title>
        <authorList>
            <person name="Haridas S."/>
            <person name="Albert R."/>
            <person name="Binder M."/>
            <person name="Bloem J."/>
            <person name="Labutti K."/>
            <person name="Salamov A."/>
            <person name="Andreopoulos B."/>
            <person name="Baker S."/>
            <person name="Barry K."/>
            <person name="Bills G."/>
            <person name="Bluhm B."/>
            <person name="Cannon C."/>
            <person name="Castanera R."/>
            <person name="Culley D."/>
            <person name="Daum C."/>
            <person name="Ezra D."/>
            <person name="Gonzalez J."/>
            <person name="Henrissat B."/>
            <person name="Kuo A."/>
            <person name="Liang C."/>
            <person name="Lipzen A."/>
            <person name="Lutzoni F."/>
            <person name="Magnuson J."/>
            <person name="Mondo S."/>
            <person name="Nolan M."/>
            <person name="Ohm R."/>
            <person name="Pangilinan J."/>
            <person name="Park H.-J."/>
            <person name="Ramirez L."/>
            <person name="Alfaro M."/>
            <person name="Sun H."/>
            <person name="Tritt A."/>
            <person name="Yoshinaga Y."/>
            <person name="Zwiers L.-H."/>
            <person name="Turgeon B."/>
            <person name="Goodwin S."/>
            <person name="Spatafora J."/>
            <person name="Crous P."/>
            <person name="Grigoriev I."/>
        </authorList>
    </citation>
    <scope>NUCLEOTIDE SEQUENCE</scope>
    <source>
        <strain evidence="6">CBS 480.64</strain>
    </source>
</reference>
<evidence type="ECO:0000256" key="1">
    <source>
        <dbReference type="ARBA" id="ARBA00022527"/>
    </source>
</evidence>
<gene>
    <name evidence="6" type="ORF">K470DRAFT_300022</name>
</gene>
<accession>A0A6A7BYT1</accession>
<dbReference type="EMBL" id="MU005987">
    <property type="protein sequence ID" value="KAF2859855.1"/>
    <property type="molecule type" value="Genomic_DNA"/>
</dbReference>